<comment type="subcellular location">
    <subcellularLocation>
        <location evidence="1">Nucleus</location>
    </subcellularLocation>
</comment>
<evidence type="ECO:0000259" key="5">
    <source>
        <dbReference type="Pfam" id="PF05678"/>
    </source>
</evidence>
<dbReference type="PANTHER" id="PTHR33402">
    <property type="entry name" value="VQ MOTIF-CONTAINING PROTEIN 11-LIKE"/>
    <property type="match status" value="1"/>
</dbReference>
<keyword evidence="2" id="KW-0597">Phosphoprotein</keyword>
<evidence type="ECO:0000256" key="4">
    <source>
        <dbReference type="SAM" id="MobiDB-lite"/>
    </source>
</evidence>
<dbReference type="InterPro" id="IPR039611">
    <property type="entry name" value="VQ_4/11/13/19/31/33"/>
</dbReference>
<proteinExistence type="predicted"/>
<feature type="domain" description="VQ" evidence="5">
    <location>
        <begin position="18"/>
        <end position="45"/>
    </location>
</feature>
<keyword evidence="3" id="KW-0539">Nucleus</keyword>
<accession>A0A2N9F8E1</accession>
<evidence type="ECO:0000256" key="2">
    <source>
        <dbReference type="ARBA" id="ARBA00022553"/>
    </source>
</evidence>
<evidence type="ECO:0000256" key="1">
    <source>
        <dbReference type="ARBA" id="ARBA00004123"/>
    </source>
</evidence>
<dbReference type="AlphaFoldDB" id="A0A2N9F8E1"/>
<gene>
    <name evidence="6" type="ORF">FSB_LOCUS15058</name>
</gene>
<dbReference type="GO" id="GO:0005634">
    <property type="term" value="C:nucleus"/>
    <property type="evidence" value="ECO:0007669"/>
    <property type="project" value="UniProtKB-SubCell"/>
</dbReference>
<feature type="compositionally biased region" description="Polar residues" evidence="4">
    <location>
        <begin position="200"/>
        <end position="209"/>
    </location>
</feature>
<reference evidence="6" key="1">
    <citation type="submission" date="2018-02" db="EMBL/GenBank/DDBJ databases">
        <authorList>
            <person name="Cohen D.B."/>
            <person name="Kent A.D."/>
        </authorList>
    </citation>
    <scope>NUCLEOTIDE SEQUENCE</scope>
</reference>
<evidence type="ECO:0000256" key="3">
    <source>
        <dbReference type="ARBA" id="ARBA00023242"/>
    </source>
</evidence>
<protein>
    <recommendedName>
        <fullName evidence="5">VQ domain-containing protein</fullName>
    </recommendedName>
</protein>
<dbReference type="InterPro" id="IPR008889">
    <property type="entry name" value="VQ"/>
</dbReference>
<feature type="region of interest" description="Disordered" evidence="4">
    <location>
        <begin position="173"/>
        <end position="209"/>
    </location>
</feature>
<sequence length="209" mass="23433">MASNRNMHSQTYASDPTTPNTTFVQADPSNFRAVVQKLTGAPEDPSAQNQKLLLNHKPHHYPITEMGPRKPTFKLHERRQATKKLELHIDHNQNQNQNHTTTFNNKHYSMPKLNFNTAGTGLNPFGPPSSSGPYARPMIFSPVSPLELYARGSPSTPREVEEEEEKAIAEKKFYLHPSPITTPRASDPPQLLPLFPLHSPTDNIHNSSS</sequence>
<feature type="region of interest" description="Disordered" evidence="4">
    <location>
        <begin position="1"/>
        <end position="25"/>
    </location>
</feature>
<dbReference type="EMBL" id="OIVN01000901">
    <property type="protein sequence ID" value="SPC87176.1"/>
    <property type="molecule type" value="Genomic_DNA"/>
</dbReference>
<organism evidence="6">
    <name type="scientific">Fagus sylvatica</name>
    <name type="common">Beechnut</name>
    <dbReference type="NCBI Taxonomy" id="28930"/>
    <lineage>
        <taxon>Eukaryota</taxon>
        <taxon>Viridiplantae</taxon>
        <taxon>Streptophyta</taxon>
        <taxon>Embryophyta</taxon>
        <taxon>Tracheophyta</taxon>
        <taxon>Spermatophyta</taxon>
        <taxon>Magnoliopsida</taxon>
        <taxon>eudicotyledons</taxon>
        <taxon>Gunneridae</taxon>
        <taxon>Pentapetalae</taxon>
        <taxon>rosids</taxon>
        <taxon>fabids</taxon>
        <taxon>Fagales</taxon>
        <taxon>Fagaceae</taxon>
        <taxon>Fagus</taxon>
    </lineage>
</organism>
<dbReference type="PANTHER" id="PTHR33402:SF19">
    <property type="entry name" value="VQ MOTIF-CONTAINING PROTEIN 11"/>
    <property type="match status" value="1"/>
</dbReference>
<name>A0A2N9F8E1_FAGSY</name>
<dbReference type="Pfam" id="PF05678">
    <property type="entry name" value="VQ"/>
    <property type="match status" value="1"/>
</dbReference>
<evidence type="ECO:0000313" key="6">
    <source>
        <dbReference type="EMBL" id="SPC87176.1"/>
    </source>
</evidence>